<dbReference type="Pfam" id="PF12679">
    <property type="entry name" value="ABC2_membrane_2"/>
    <property type="match status" value="1"/>
</dbReference>
<dbReference type="RefSeq" id="WP_377563253.1">
    <property type="nucleotide sequence ID" value="NZ_JBHTJZ010000008.1"/>
</dbReference>
<sequence length="264" mass="28433">MNLMLRELKSLRKSLILWSIGIVAMVVASMSKYAGMTESGGAMNELMASMPKAMKAIMGVGELDIATIAGYYGMVFLYLLIMAAVHASMMGANIVAKEERDRTSEFLLVKPISRSRTLTYKLLAAGVNLVLFNAVTLISSLLSVGAFEGGREAYGDIVILMVGLLFVQLLFTGVGAAIAAWGKSPRRAVSISAGVMLLTFMLSVAVDMSEDLSLLKWFTPFQYFSASSVLKEGLHGGYAGLSLLIFAVSVALAYYSYNKRDISV</sequence>
<dbReference type="PANTHER" id="PTHR37305:SF1">
    <property type="entry name" value="MEMBRANE PROTEIN"/>
    <property type="match status" value="1"/>
</dbReference>
<name>A0ABW3HNY0_9BACL</name>
<feature type="transmembrane region" description="Helical" evidence="1">
    <location>
        <begin position="56"/>
        <end position="81"/>
    </location>
</feature>
<dbReference type="Proteomes" id="UP001596989">
    <property type="component" value="Unassembled WGS sequence"/>
</dbReference>
<dbReference type="EMBL" id="JBHTJZ010000008">
    <property type="protein sequence ID" value="MFD0959222.1"/>
    <property type="molecule type" value="Genomic_DNA"/>
</dbReference>
<feature type="transmembrane region" description="Helical" evidence="1">
    <location>
        <begin position="188"/>
        <end position="206"/>
    </location>
</feature>
<organism evidence="2 3">
    <name type="scientific">Paenibacillus chungangensis</name>
    <dbReference type="NCBI Taxonomy" id="696535"/>
    <lineage>
        <taxon>Bacteria</taxon>
        <taxon>Bacillati</taxon>
        <taxon>Bacillota</taxon>
        <taxon>Bacilli</taxon>
        <taxon>Bacillales</taxon>
        <taxon>Paenibacillaceae</taxon>
        <taxon>Paenibacillus</taxon>
    </lineage>
</organism>
<evidence type="ECO:0000313" key="2">
    <source>
        <dbReference type="EMBL" id="MFD0959222.1"/>
    </source>
</evidence>
<dbReference type="PANTHER" id="PTHR37305">
    <property type="entry name" value="INTEGRAL MEMBRANE PROTEIN-RELATED"/>
    <property type="match status" value="1"/>
</dbReference>
<keyword evidence="3" id="KW-1185">Reference proteome</keyword>
<comment type="caution">
    <text evidence="2">The sequence shown here is derived from an EMBL/GenBank/DDBJ whole genome shotgun (WGS) entry which is preliminary data.</text>
</comment>
<feature type="transmembrane region" description="Helical" evidence="1">
    <location>
        <begin position="237"/>
        <end position="257"/>
    </location>
</feature>
<gene>
    <name evidence="2" type="ORF">ACFQ2I_07455</name>
</gene>
<keyword evidence="1" id="KW-1133">Transmembrane helix</keyword>
<feature type="transmembrane region" description="Helical" evidence="1">
    <location>
        <begin position="15"/>
        <end position="36"/>
    </location>
</feature>
<keyword evidence="1" id="KW-0472">Membrane</keyword>
<feature type="transmembrane region" description="Helical" evidence="1">
    <location>
        <begin position="122"/>
        <end position="145"/>
    </location>
</feature>
<proteinExistence type="predicted"/>
<keyword evidence="1" id="KW-0812">Transmembrane</keyword>
<feature type="transmembrane region" description="Helical" evidence="1">
    <location>
        <begin position="157"/>
        <end position="181"/>
    </location>
</feature>
<evidence type="ECO:0000256" key="1">
    <source>
        <dbReference type="SAM" id="Phobius"/>
    </source>
</evidence>
<evidence type="ECO:0000313" key="3">
    <source>
        <dbReference type="Proteomes" id="UP001596989"/>
    </source>
</evidence>
<accession>A0ABW3HNY0</accession>
<reference evidence="3" key="1">
    <citation type="journal article" date="2019" name="Int. J. Syst. Evol. Microbiol.">
        <title>The Global Catalogue of Microorganisms (GCM) 10K type strain sequencing project: providing services to taxonomists for standard genome sequencing and annotation.</title>
        <authorList>
            <consortium name="The Broad Institute Genomics Platform"/>
            <consortium name="The Broad Institute Genome Sequencing Center for Infectious Disease"/>
            <person name="Wu L."/>
            <person name="Ma J."/>
        </authorList>
    </citation>
    <scope>NUCLEOTIDE SEQUENCE [LARGE SCALE GENOMIC DNA]</scope>
    <source>
        <strain evidence="3">CCUG 59129</strain>
    </source>
</reference>
<protein>
    <submittedName>
        <fullName evidence="2">ABC transporter permease subunit</fullName>
    </submittedName>
</protein>